<accession>A0AAN8S4T7</accession>
<dbReference type="EMBL" id="JAWJWE010000004">
    <property type="protein sequence ID" value="KAK6636684.1"/>
    <property type="molecule type" value="Genomic_DNA"/>
</dbReference>
<reference evidence="2 3" key="1">
    <citation type="submission" date="2023-10" db="EMBL/GenBank/DDBJ databases">
        <title>Genomes of two closely related lineages of the louse Polyplax serrata with different host specificities.</title>
        <authorList>
            <person name="Martinu J."/>
            <person name="Tarabai H."/>
            <person name="Stefka J."/>
            <person name="Hypsa V."/>
        </authorList>
    </citation>
    <scope>NUCLEOTIDE SEQUENCE [LARGE SCALE GENOMIC DNA]</scope>
    <source>
        <strain evidence="2">HR10_N</strain>
    </source>
</reference>
<name>A0AAN8S4T7_POLSC</name>
<dbReference type="Proteomes" id="UP001372834">
    <property type="component" value="Unassembled WGS sequence"/>
</dbReference>
<feature type="chain" id="PRO_5043050201" description="Protein quiver" evidence="1">
    <location>
        <begin position="26"/>
        <end position="111"/>
    </location>
</feature>
<proteinExistence type="predicted"/>
<comment type="caution">
    <text evidence="2">The sequence shown here is derived from an EMBL/GenBank/DDBJ whole genome shotgun (WGS) entry which is preliminary data.</text>
</comment>
<evidence type="ECO:0000313" key="2">
    <source>
        <dbReference type="EMBL" id="KAK6636684.1"/>
    </source>
</evidence>
<keyword evidence="1" id="KW-0732">Signal</keyword>
<evidence type="ECO:0008006" key="4">
    <source>
        <dbReference type="Google" id="ProtNLM"/>
    </source>
</evidence>
<organism evidence="2 3">
    <name type="scientific">Polyplax serrata</name>
    <name type="common">Common mouse louse</name>
    <dbReference type="NCBI Taxonomy" id="468196"/>
    <lineage>
        <taxon>Eukaryota</taxon>
        <taxon>Metazoa</taxon>
        <taxon>Ecdysozoa</taxon>
        <taxon>Arthropoda</taxon>
        <taxon>Hexapoda</taxon>
        <taxon>Insecta</taxon>
        <taxon>Pterygota</taxon>
        <taxon>Neoptera</taxon>
        <taxon>Paraneoptera</taxon>
        <taxon>Psocodea</taxon>
        <taxon>Troctomorpha</taxon>
        <taxon>Phthiraptera</taxon>
        <taxon>Anoplura</taxon>
        <taxon>Polyplacidae</taxon>
        <taxon>Polyplax</taxon>
    </lineage>
</organism>
<dbReference type="AlphaFoldDB" id="A0AAN8S4T7"/>
<feature type="signal peptide" evidence="1">
    <location>
        <begin position="1"/>
        <end position="25"/>
    </location>
</feature>
<evidence type="ECO:0000313" key="3">
    <source>
        <dbReference type="Proteomes" id="UP001372834"/>
    </source>
</evidence>
<evidence type="ECO:0000256" key="1">
    <source>
        <dbReference type="SAM" id="SignalP"/>
    </source>
</evidence>
<protein>
    <recommendedName>
        <fullName evidence="4">Protein quiver</fullName>
    </recommendedName>
</protein>
<sequence>MELSMGSVWLISAIFLLYCHGNVEAVNCYVCSWSPQDRELEADRCSTGNFDERRVRYIDCRVGCEVVKILDSNGELRTQRVVLRRVRHLWMGGGHIQAPTPTRLSWITRTV</sequence>
<gene>
    <name evidence="2" type="ORF">RUM43_010346</name>
</gene>